<gene>
    <name evidence="3" type="ORF">GHK86_11665</name>
</gene>
<evidence type="ECO:0000313" key="3">
    <source>
        <dbReference type="EMBL" id="MST33372.1"/>
    </source>
</evidence>
<reference evidence="3 4" key="1">
    <citation type="submission" date="2019-11" db="EMBL/GenBank/DDBJ databases">
        <title>Acidiferrimicrobium australis gen. nov., sp. nov., an acidophilic and obligately heterotrophic, member of the Actinobacteria that catalyses dissimilatory oxido- reduction of iron isolated from metal-rich acidic water in Chile.</title>
        <authorList>
            <person name="Gonzalez D."/>
            <person name="Huber K."/>
            <person name="Hedrich S."/>
            <person name="Rojas-Villalobos C."/>
            <person name="Quatrini R."/>
            <person name="Dinamarca M.A."/>
            <person name="Schwarz A."/>
            <person name="Canales C."/>
            <person name="Nancucheo I."/>
        </authorList>
    </citation>
    <scope>NUCLEOTIDE SEQUENCE [LARGE SCALE GENOMIC DNA]</scope>
    <source>
        <strain evidence="3 4">USS-CCA1</strain>
    </source>
</reference>
<keyword evidence="2" id="KW-0472">Membrane</keyword>
<accession>A0ABW9QVR3</accession>
<keyword evidence="4" id="KW-1185">Reference proteome</keyword>
<keyword evidence="2" id="KW-1133">Transmembrane helix</keyword>
<feature type="region of interest" description="Disordered" evidence="1">
    <location>
        <begin position="219"/>
        <end position="245"/>
    </location>
</feature>
<dbReference type="PANTHER" id="PTHR37314">
    <property type="entry name" value="SLR0142 PROTEIN"/>
    <property type="match status" value="1"/>
</dbReference>
<feature type="transmembrane region" description="Helical" evidence="2">
    <location>
        <begin position="53"/>
        <end position="80"/>
    </location>
</feature>
<dbReference type="Proteomes" id="UP000437736">
    <property type="component" value="Unassembled WGS sequence"/>
</dbReference>
<dbReference type="EMBL" id="WJHE01000576">
    <property type="protein sequence ID" value="MST33372.1"/>
    <property type="molecule type" value="Genomic_DNA"/>
</dbReference>
<evidence type="ECO:0000256" key="1">
    <source>
        <dbReference type="SAM" id="MobiDB-lite"/>
    </source>
</evidence>
<sequence length="245" mass="24391">MNALMQLRLDQRLVVAMAGLTILTGLVDATSYLGLGHVFTANMTGNVVFLGFAFGGAAGFSISASLVALAAFLAGALIGGRLVGADHSARRAAPVFALQSVALVAAAVVAWAVDKPGIGASRWALLALLAVAMGLQNAAARRLAVADMTTTVLTLTLTGIAADSRLAGGSDSRIARRGASVLLMLAGAAGGAALKAQGLGWPLTAGATLAVATTIWMTSTPSESSPTKPSGTTITTDDPATTTST</sequence>
<feature type="transmembrane region" description="Helical" evidence="2">
    <location>
        <begin position="119"/>
        <end position="136"/>
    </location>
</feature>
<protein>
    <submittedName>
        <fullName evidence="3">DUF1275 domain-containing protein</fullName>
    </submittedName>
</protein>
<dbReference type="InterPro" id="IPR010699">
    <property type="entry name" value="DUF1275"/>
</dbReference>
<dbReference type="Pfam" id="PF06912">
    <property type="entry name" value="DUF1275"/>
    <property type="match status" value="1"/>
</dbReference>
<evidence type="ECO:0000313" key="4">
    <source>
        <dbReference type="Proteomes" id="UP000437736"/>
    </source>
</evidence>
<name>A0ABW9QVR3_9ACTN</name>
<organism evidence="3 4">
    <name type="scientific">Acidiferrimicrobium australe</name>
    <dbReference type="NCBI Taxonomy" id="2664430"/>
    <lineage>
        <taxon>Bacteria</taxon>
        <taxon>Bacillati</taxon>
        <taxon>Actinomycetota</taxon>
        <taxon>Acidimicrobiia</taxon>
        <taxon>Acidimicrobiales</taxon>
        <taxon>Acidimicrobiaceae</taxon>
        <taxon>Acidiferrimicrobium</taxon>
    </lineage>
</organism>
<comment type="caution">
    <text evidence="3">The sequence shown here is derived from an EMBL/GenBank/DDBJ whole genome shotgun (WGS) entry which is preliminary data.</text>
</comment>
<proteinExistence type="predicted"/>
<feature type="transmembrane region" description="Helical" evidence="2">
    <location>
        <begin position="92"/>
        <end position="113"/>
    </location>
</feature>
<keyword evidence="2" id="KW-0812">Transmembrane</keyword>
<dbReference type="PANTHER" id="PTHR37314:SF4">
    <property type="entry name" value="UPF0700 TRANSMEMBRANE PROTEIN YOAK"/>
    <property type="match status" value="1"/>
</dbReference>
<evidence type="ECO:0000256" key="2">
    <source>
        <dbReference type="SAM" id="Phobius"/>
    </source>
</evidence>